<reference evidence="1" key="1">
    <citation type="journal article" date="2023" name="G3 (Bethesda)">
        <title>A reference genome for the long-term kleptoplast-retaining sea slug Elysia crispata morphotype clarki.</title>
        <authorList>
            <person name="Eastman K.E."/>
            <person name="Pendleton A.L."/>
            <person name="Shaikh M.A."/>
            <person name="Suttiyut T."/>
            <person name="Ogas R."/>
            <person name="Tomko P."/>
            <person name="Gavelis G."/>
            <person name="Widhalm J.R."/>
            <person name="Wisecaver J.H."/>
        </authorList>
    </citation>
    <scope>NUCLEOTIDE SEQUENCE</scope>
    <source>
        <strain evidence="1">ECLA1</strain>
    </source>
</reference>
<dbReference type="Proteomes" id="UP001283361">
    <property type="component" value="Unassembled WGS sequence"/>
</dbReference>
<accession>A0AAE1ALN9</accession>
<gene>
    <name evidence="1" type="ORF">RRG08_023691</name>
</gene>
<dbReference type="EMBL" id="JAWDGP010001604">
    <property type="protein sequence ID" value="KAK3789968.1"/>
    <property type="molecule type" value="Genomic_DNA"/>
</dbReference>
<evidence type="ECO:0000313" key="1">
    <source>
        <dbReference type="EMBL" id="KAK3789968.1"/>
    </source>
</evidence>
<proteinExistence type="predicted"/>
<keyword evidence="2" id="KW-1185">Reference proteome</keyword>
<evidence type="ECO:0000313" key="2">
    <source>
        <dbReference type="Proteomes" id="UP001283361"/>
    </source>
</evidence>
<protein>
    <submittedName>
        <fullName evidence="1">Uncharacterized protein</fullName>
    </submittedName>
</protein>
<comment type="caution">
    <text evidence="1">The sequence shown here is derived from an EMBL/GenBank/DDBJ whole genome shotgun (WGS) entry which is preliminary data.</text>
</comment>
<sequence>MISCGLSNELQSPYKPRYYSLLSQNGARPIGQRSVYSRYRDAVTADSPLCRRADHVRTRSGLRENDVSCQ</sequence>
<name>A0AAE1ALN9_9GAST</name>
<organism evidence="1 2">
    <name type="scientific">Elysia crispata</name>
    <name type="common">lettuce slug</name>
    <dbReference type="NCBI Taxonomy" id="231223"/>
    <lineage>
        <taxon>Eukaryota</taxon>
        <taxon>Metazoa</taxon>
        <taxon>Spiralia</taxon>
        <taxon>Lophotrochozoa</taxon>
        <taxon>Mollusca</taxon>
        <taxon>Gastropoda</taxon>
        <taxon>Heterobranchia</taxon>
        <taxon>Euthyneura</taxon>
        <taxon>Panpulmonata</taxon>
        <taxon>Sacoglossa</taxon>
        <taxon>Placobranchoidea</taxon>
        <taxon>Plakobranchidae</taxon>
        <taxon>Elysia</taxon>
    </lineage>
</organism>
<dbReference type="AlphaFoldDB" id="A0AAE1ALN9"/>